<organism evidence="2 3">
    <name type="scientific">Candidatus Falkowbacteria bacterium RIFOXYA2_FULL_38_12</name>
    <dbReference type="NCBI Taxonomy" id="1797993"/>
    <lineage>
        <taxon>Bacteria</taxon>
        <taxon>Candidatus Falkowiibacteriota</taxon>
    </lineage>
</organism>
<comment type="caution">
    <text evidence="2">The sequence shown here is derived from an EMBL/GenBank/DDBJ whole genome shotgun (WGS) entry which is preliminary data.</text>
</comment>
<proteinExistence type="predicted"/>
<keyword evidence="1" id="KW-0472">Membrane</keyword>
<evidence type="ECO:0000313" key="3">
    <source>
        <dbReference type="Proteomes" id="UP000177407"/>
    </source>
</evidence>
<gene>
    <name evidence="2" type="ORF">A2257_04100</name>
</gene>
<name>A0A1F5S1H8_9BACT</name>
<dbReference type="Proteomes" id="UP000177407">
    <property type="component" value="Unassembled WGS sequence"/>
</dbReference>
<accession>A0A1F5S1H8</accession>
<keyword evidence="1" id="KW-0812">Transmembrane</keyword>
<reference evidence="2 3" key="1">
    <citation type="journal article" date="2016" name="Nat. Commun.">
        <title>Thousands of microbial genomes shed light on interconnected biogeochemical processes in an aquifer system.</title>
        <authorList>
            <person name="Anantharaman K."/>
            <person name="Brown C.T."/>
            <person name="Hug L.A."/>
            <person name="Sharon I."/>
            <person name="Castelle C.J."/>
            <person name="Probst A.J."/>
            <person name="Thomas B.C."/>
            <person name="Singh A."/>
            <person name="Wilkins M.J."/>
            <person name="Karaoz U."/>
            <person name="Brodie E.L."/>
            <person name="Williams K.H."/>
            <person name="Hubbard S.S."/>
            <person name="Banfield J.F."/>
        </authorList>
    </citation>
    <scope>NUCLEOTIDE SEQUENCE [LARGE SCALE GENOMIC DNA]</scope>
</reference>
<protein>
    <recommendedName>
        <fullName evidence="4">WxL domain-containing protein</fullName>
    </recommendedName>
</protein>
<evidence type="ECO:0000313" key="2">
    <source>
        <dbReference type="EMBL" id="OGF20514.1"/>
    </source>
</evidence>
<evidence type="ECO:0008006" key="4">
    <source>
        <dbReference type="Google" id="ProtNLM"/>
    </source>
</evidence>
<dbReference type="EMBL" id="MFGA01000023">
    <property type="protein sequence ID" value="OGF20514.1"/>
    <property type="molecule type" value="Genomic_DNA"/>
</dbReference>
<evidence type="ECO:0000256" key="1">
    <source>
        <dbReference type="SAM" id="Phobius"/>
    </source>
</evidence>
<dbReference type="AlphaFoldDB" id="A0A1F5S1H8"/>
<keyword evidence="1" id="KW-1133">Transmembrane helix</keyword>
<feature type="transmembrane region" description="Helical" evidence="1">
    <location>
        <begin position="12"/>
        <end position="36"/>
    </location>
</feature>
<sequence length="241" mass="24109">MNKLVQKALRRLNIAIALALAIIVAGGFGGITYVFASSTSNFTQTIGAGTLATDIVNGTYVTVGSPTMAMSSANFSLVCQTVTGSFGTASEQIYVTNPDAADGGWTLSLAAATPATDVWDGAASDFDYNDPAGSGCTDTTDDDDVDLVGGQMTVNPAAGTLAVGQCASCVVTNVTKGSSAAFDAVDVAPVNSITVLTGAAGSDDIGDWTLQGVAISQKIPAEQAAAADYDINMVLSIVAAG</sequence>